<dbReference type="Proteomes" id="UP000239866">
    <property type="component" value="Unassembled WGS sequence"/>
</dbReference>
<feature type="domain" description="YchJ-like middle NTF2-like" evidence="1">
    <location>
        <begin position="1"/>
        <end position="87"/>
    </location>
</feature>
<evidence type="ECO:0000313" key="3">
    <source>
        <dbReference type="Proteomes" id="UP000239866"/>
    </source>
</evidence>
<dbReference type="Gene3D" id="3.10.450.50">
    <property type="match status" value="1"/>
</dbReference>
<protein>
    <submittedName>
        <fullName evidence="2">Zinc chelation protein SecC</fullName>
    </submittedName>
</protein>
<dbReference type="Pfam" id="PF02810">
    <property type="entry name" value="SEC-C"/>
    <property type="match status" value="1"/>
</dbReference>
<accession>A0A2T1KV57</accession>
<dbReference type="InterPro" id="IPR004027">
    <property type="entry name" value="SEC_C_motif"/>
</dbReference>
<dbReference type="SUPFAM" id="SSF103642">
    <property type="entry name" value="Sec-C motif"/>
    <property type="match status" value="1"/>
</dbReference>
<dbReference type="InterPro" id="IPR048469">
    <property type="entry name" value="YchJ-like_M"/>
</dbReference>
<dbReference type="OrthoDB" id="21421at2"/>
<dbReference type="SUPFAM" id="SSF54427">
    <property type="entry name" value="NTF2-like"/>
    <property type="match status" value="1"/>
</dbReference>
<dbReference type="PANTHER" id="PTHR33747:SF1">
    <property type="entry name" value="ADENYLATE CYCLASE-ASSOCIATED CAP C-TERMINAL DOMAIN-CONTAINING PROTEIN"/>
    <property type="match status" value="1"/>
</dbReference>
<reference evidence="2 3" key="1">
    <citation type="submission" date="2018-03" db="EMBL/GenBank/DDBJ databases">
        <title>Marinobacter brunus sp. nov., a marine bacterium of Gamma-proteobacteria isolated from the surface seawater of the South China Sea.</title>
        <authorList>
            <person name="Cheng H."/>
            <person name="Wu Y.-H."/>
            <person name="Xamxidin M."/>
            <person name="Xu X.-W."/>
        </authorList>
    </citation>
    <scope>NUCLEOTIDE SEQUENCE [LARGE SCALE GENOMIC DNA]</scope>
    <source>
        <strain evidence="2 3">NH169-3</strain>
    </source>
</reference>
<gene>
    <name evidence="2" type="ORF">C7H09_01585</name>
</gene>
<evidence type="ECO:0000259" key="1">
    <source>
        <dbReference type="Pfam" id="PF17775"/>
    </source>
</evidence>
<dbReference type="InterPro" id="IPR032710">
    <property type="entry name" value="NTF2-like_dom_sf"/>
</dbReference>
<proteinExistence type="predicted"/>
<organism evidence="2 3">
    <name type="scientific">Marinobacter fuscus</name>
    <dbReference type="NCBI Taxonomy" id="2109942"/>
    <lineage>
        <taxon>Bacteria</taxon>
        <taxon>Pseudomonadati</taxon>
        <taxon>Pseudomonadota</taxon>
        <taxon>Gammaproteobacteria</taxon>
        <taxon>Pseudomonadales</taxon>
        <taxon>Marinobacteraceae</taxon>
        <taxon>Marinobacter</taxon>
    </lineage>
</organism>
<dbReference type="EMBL" id="PXNP01000009">
    <property type="protein sequence ID" value="PSF13623.1"/>
    <property type="molecule type" value="Genomic_DNA"/>
</dbReference>
<dbReference type="PANTHER" id="PTHR33747">
    <property type="entry name" value="UPF0225 PROTEIN SCO1677"/>
    <property type="match status" value="1"/>
</dbReference>
<keyword evidence="3" id="KW-1185">Reference proteome</keyword>
<sequence length="115" mass="12927">MRSRYTAFVLGDSEYLLSTWHPDTRPKELGLDDGPGWVSLQVLSASERGDLGQVHFRAVYSLESGWGYLEEESGFRKLDGRWFYLAGKTTEGRLKPGRNEPCPCGSGRKHKACCL</sequence>
<dbReference type="AlphaFoldDB" id="A0A2T1KV57"/>
<comment type="caution">
    <text evidence="2">The sequence shown here is derived from an EMBL/GenBank/DDBJ whole genome shotgun (WGS) entry which is preliminary data.</text>
</comment>
<evidence type="ECO:0000313" key="2">
    <source>
        <dbReference type="EMBL" id="PSF13623.1"/>
    </source>
</evidence>
<name>A0A2T1KV57_9GAMM</name>
<dbReference type="Pfam" id="PF17775">
    <property type="entry name" value="YchJ_M-like"/>
    <property type="match status" value="1"/>
</dbReference>